<keyword evidence="1" id="KW-0378">Hydrolase</keyword>
<dbReference type="InterPro" id="IPR011335">
    <property type="entry name" value="Restrct_endonuc-II-like"/>
</dbReference>
<gene>
    <name evidence="4" type="ORF">FD01_GL001183</name>
</gene>
<reference evidence="4 5" key="1">
    <citation type="journal article" date="2015" name="Genome Announc.">
        <title>Expanding the biotechnology potential of lactobacilli through comparative genomics of 213 strains and associated genera.</title>
        <authorList>
            <person name="Sun Z."/>
            <person name="Harris H.M."/>
            <person name="McCann A."/>
            <person name="Guo C."/>
            <person name="Argimon S."/>
            <person name="Zhang W."/>
            <person name="Yang X."/>
            <person name="Jeffery I.B."/>
            <person name="Cooney J.C."/>
            <person name="Kagawa T.F."/>
            <person name="Liu W."/>
            <person name="Song Y."/>
            <person name="Salvetti E."/>
            <person name="Wrobel A."/>
            <person name="Rasinkangas P."/>
            <person name="Parkhill J."/>
            <person name="Rea M.C."/>
            <person name="O'Sullivan O."/>
            <person name="Ritari J."/>
            <person name="Douillard F.P."/>
            <person name="Paul Ross R."/>
            <person name="Yang R."/>
            <person name="Briner A.E."/>
            <person name="Felis G.E."/>
            <person name="de Vos W.M."/>
            <person name="Barrangou R."/>
            <person name="Klaenhammer T.R."/>
            <person name="Caufield P.W."/>
            <person name="Cui Y."/>
            <person name="Zhang H."/>
            <person name="O'Toole P.W."/>
        </authorList>
    </citation>
    <scope>NUCLEOTIDE SEQUENCE [LARGE SCALE GENOMIC DNA]</scope>
    <source>
        <strain evidence="4 5">DSM 13343</strain>
    </source>
</reference>
<evidence type="ECO:0000259" key="3">
    <source>
        <dbReference type="Pfam" id="PF04471"/>
    </source>
</evidence>
<sequence length="188" mass="21676">MIHNLLRRGYQLLLALFAVALVYSFFLRGYCPANWKSHLDLAAFILISAFVVVNALWVYRRHFRYRDLQMDQVDAMAGEEFEHFCGYLLKRNGYKHIKVTQASGDQGIDIIAEKNGKTCGFQCKRYTGFVGNKAVQEVWTGHNFYKLDEAVVLTNSEFSDSAIELAESLGVRLVDRPRLKRMMRRLPS</sequence>
<keyword evidence="4" id="KW-0255">Endonuclease</keyword>
<dbReference type="GO" id="GO:0003677">
    <property type="term" value="F:DNA binding"/>
    <property type="evidence" value="ECO:0007669"/>
    <property type="project" value="InterPro"/>
</dbReference>
<evidence type="ECO:0000313" key="5">
    <source>
        <dbReference type="Proteomes" id="UP000051790"/>
    </source>
</evidence>
<keyword evidence="2" id="KW-0472">Membrane</keyword>
<keyword evidence="2" id="KW-1133">Transmembrane helix</keyword>
<dbReference type="Pfam" id="PF04471">
    <property type="entry name" value="Mrr_cat"/>
    <property type="match status" value="1"/>
</dbReference>
<dbReference type="EMBL" id="AZEU01000158">
    <property type="protein sequence ID" value="KRL44351.1"/>
    <property type="molecule type" value="Genomic_DNA"/>
</dbReference>
<feature type="transmembrane region" description="Helical" evidence="2">
    <location>
        <begin position="12"/>
        <end position="29"/>
    </location>
</feature>
<evidence type="ECO:0000256" key="1">
    <source>
        <dbReference type="ARBA" id="ARBA00022801"/>
    </source>
</evidence>
<dbReference type="InterPro" id="IPR011856">
    <property type="entry name" value="tRNA_endonuc-like_dom_sf"/>
</dbReference>
<proteinExistence type="predicted"/>
<accession>A0A0R1QHT1</accession>
<dbReference type="SUPFAM" id="SSF52980">
    <property type="entry name" value="Restriction endonuclease-like"/>
    <property type="match status" value="1"/>
</dbReference>
<dbReference type="AlphaFoldDB" id="A0A0R1QHT1"/>
<organism evidence="4 5">
    <name type="scientific">Lacticaseibacillus manihotivorans DSM 13343 = JCM 12514</name>
    <dbReference type="NCBI Taxonomy" id="1423769"/>
    <lineage>
        <taxon>Bacteria</taxon>
        <taxon>Bacillati</taxon>
        <taxon>Bacillota</taxon>
        <taxon>Bacilli</taxon>
        <taxon>Lactobacillales</taxon>
        <taxon>Lactobacillaceae</taxon>
        <taxon>Lacticaseibacillus</taxon>
    </lineage>
</organism>
<dbReference type="Gene3D" id="3.40.1350.10">
    <property type="match status" value="1"/>
</dbReference>
<keyword evidence="4" id="KW-0540">Nuclease</keyword>
<dbReference type="GO" id="GO:0015666">
    <property type="term" value="F:restriction endodeoxyribonuclease activity"/>
    <property type="evidence" value="ECO:0007669"/>
    <property type="project" value="TreeGrafter"/>
</dbReference>
<name>A0A0R1QHT1_9LACO</name>
<keyword evidence="2" id="KW-0812">Transmembrane</keyword>
<protein>
    <submittedName>
        <fullName evidence="4">Restriction endonuclease</fullName>
    </submittedName>
</protein>
<dbReference type="PANTHER" id="PTHR30015:SF6">
    <property type="entry name" value="SLL1429 PROTEIN"/>
    <property type="match status" value="1"/>
</dbReference>
<dbReference type="InterPro" id="IPR007560">
    <property type="entry name" value="Restrct_endonuc_IV_Mrr"/>
</dbReference>
<feature type="domain" description="Restriction endonuclease type IV Mrr" evidence="3">
    <location>
        <begin position="74"/>
        <end position="183"/>
    </location>
</feature>
<keyword evidence="5" id="KW-1185">Reference proteome</keyword>
<dbReference type="InterPro" id="IPR052906">
    <property type="entry name" value="Type_IV_Methyl-Rstrct_Enzyme"/>
</dbReference>
<dbReference type="Proteomes" id="UP000051790">
    <property type="component" value="Unassembled WGS sequence"/>
</dbReference>
<evidence type="ECO:0000256" key="2">
    <source>
        <dbReference type="SAM" id="Phobius"/>
    </source>
</evidence>
<dbReference type="GO" id="GO:0009307">
    <property type="term" value="P:DNA restriction-modification system"/>
    <property type="evidence" value="ECO:0007669"/>
    <property type="project" value="InterPro"/>
</dbReference>
<comment type="caution">
    <text evidence="4">The sequence shown here is derived from an EMBL/GenBank/DDBJ whole genome shotgun (WGS) entry which is preliminary data.</text>
</comment>
<evidence type="ECO:0000313" key="4">
    <source>
        <dbReference type="EMBL" id="KRL44351.1"/>
    </source>
</evidence>
<feature type="transmembrane region" description="Helical" evidence="2">
    <location>
        <begin position="41"/>
        <end position="59"/>
    </location>
</feature>
<dbReference type="PANTHER" id="PTHR30015">
    <property type="entry name" value="MRR RESTRICTION SYSTEM PROTEIN"/>
    <property type="match status" value="1"/>
</dbReference>
<dbReference type="PATRIC" id="fig|1423769.4.peg.1276"/>